<sequence length="75" mass="8429">MTHPFASAGQRVPPCTIRLTTLRHAKNERIPTALQAVQNRVISSPMLAMSYFRTPDQKPLLLAFHPQPDARPLPE</sequence>
<organism evidence="1 2">
    <name type="scientific">Xylella fastidiosa subsp. multiplex</name>
    <dbReference type="NCBI Taxonomy" id="644357"/>
    <lineage>
        <taxon>Bacteria</taxon>
        <taxon>Pseudomonadati</taxon>
        <taxon>Pseudomonadota</taxon>
        <taxon>Gammaproteobacteria</taxon>
        <taxon>Lysobacterales</taxon>
        <taxon>Lysobacteraceae</taxon>
        <taxon>Xylella</taxon>
    </lineage>
</organism>
<protein>
    <submittedName>
        <fullName evidence="1">Uncharacterized protein</fullName>
    </submittedName>
</protein>
<name>A0A9Q4MI09_XYLFS</name>
<dbReference type="Proteomes" id="UP000474061">
    <property type="component" value="Unassembled WGS sequence"/>
</dbReference>
<reference evidence="1" key="1">
    <citation type="submission" date="2019-05" db="EMBL/GenBank/DDBJ databases">
        <authorList>
            <person name="Castillo A."/>
            <person name="Giampetruzzi A."/>
            <person name="Landa B."/>
            <person name="Saponari M."/>
            <person name="Almeida R.P.P."/>
            <person name="Moralejo E."/>
            <person name="Marco-Noales E."/>
            <person name="Velasco-Amo M.P."/>
            <person name="Roman-Ecija M."/>
            <person name="Navarro I."/>
            <person name="Monterde A."/>
            <person name="Barbe S."/>
        </authorList>
    </citation>
    <scope>NUCLEOTIDE SEQUENCE</scope>
    <source>
        <strain evidence="1">XYL1981</strain>
    </source>
</reference>
<evidence type="ECO:0000313" key="1">
    <source>
        <dbReference type="EMBL" id="MRU23870.1"/>
    </source>
</evidence>
<comment type="caution">
    <text evidence="1">The sequence shown here is derived from an EMBL/GenBank/DDBJ whole genome shotgun (WGS) entry which is preliminary data.</text>
</comment>
<proteinExistence type="predicted"/>
<reference evidence="1" key="2">
    <citation type="journal article" date="2020" name="Appl. Environ. Microbiol.">
        <title>Multiple intercontinental introductions associated with the emergence of a plant pathogen in Europe.</title>
        <authorList>
            <person name="Landa B.B."/>
            <person name="Castillo A.I."/>
            <person name="Giampetruzzi A."/>
            <person name="Kahn A."/>
            <person name="Roman-Ecija M."/>
            <person name="Velasco-Amo M.P."/>
            <person name="Navas-Cortes J.A."/>
            <person name="Marco-Noales E."/>
            <person name="Barbe S."/>
            <person name="Moralejo E."/>
            <person name="Coletta-Filho H.D."/>
            <person name="Saldarelli P."/>
            <person name="Saponari M."/>
            <person name="Almeida R.P.P."/>
        </authorList>
    </citation>
    <scope>NUCLEOTIDE SEQUENCE</scope>
    <source>
        <strain evidence="1">XYL1981</strain>
    </source>
</reference>
<dbReference type="RefSeq" id="WP_012337560.1">
    <property type="nucleotide sequence ID" value="NZ_CP052855.1"/>
</dbReference>
<dbReference type="AlphaFoldDB" id="A0A9Q4MI09"/>
<accession>A0A9Q4MI09</accession>
<dbReference type="EMBL" id="VDCJ01000345">
    <property type="protein sequence ID" value="MRU23870.1"/>
    <property type="molecule type" value="Genomic_DNA"/>
</dbReference>
<gene>
    <name evidence="1" type="ORF">FG476_07205</name>
</gene>
<evidence type="ECO:0000313" key="2">
    <source>
        <dbReference type="Proteomes" id="UP000474061"/>
    </source>
</evidence>